<organism evidence="7 8">
    <name type="scientific">Denitratimonas tolerans</name>
    <dbReference type="NCBI Taxonomy" id="1338420"/>
    <lineage>
        <taxon>Bacteria</taxon>
        <taxon>Pseudomonadati</taxon>
        <taxon>Pseudomonadota</taxon>
        <taxon>Gammaproteobacteria</taxon>
        <taxon>Lysobacterales</taxon>
        <taxon>Lysobacteraceae</taxon>
        <taxon>Denitratimonas</taxon>
    </lineage>
</organism>
<evidence type="ECO:0000259" key="6">
    <source>
        <dbReference type="PROSITE" id="PS50887"/>
    </source>
</evidence>
<dbReference type="AlphaFoldDB" id="A0AAW9R0X3"/>
<gene>
    <name evidence="7" type="ORF">WB794_05315</name>
</gene>
<evidence type="ECO:0000256" key="4">
    <source>
        <dbReference type="SAM" id="MobiDB-lite"/>
    </source>
</evidence>
<protein>
    <recommendedName>
        <fullName evidence="2">diguanylate cyclase</fullName>
        <ecNumber evidence="2">2.7.7.65</ecNumber>
    </recommendedName>
</protein>
<dbReference type="SUPFAM" id="SSF55073">
    <property type="entry name" value="Nucleotide cyclase"/>
    <property type="match status" value="1"/>
</dbReference>
<dbReference type="SMART" id="SM00267">
    <property type="entry name" value="GGDEF"/>
    <property type="match status" value="1"/>
</dbReference>
<dbReference type="GO" id="GO:0043709">
    <property type="term" value="P:cell adhesion involved in single-species biofilm formation"/>
    <property type="evidence" value="ECO:0007669"/>
    <property type="project" value="TreeGrafter"/>
</dbReference>
<dbReference type="PROSITE" id="PS50887">
    <property type="entry name" value="GGDEF"/>
    <property type="match status" value="1"/>
</dbReference>
<feature type="domain" description="GGDEF" evidence="6">
    <location>
        <begin position="164"/>
        <end position="296"/>
    </location>
</feature>
<comment type="catalytic activity">
    <reaction evidence="3">
        <text>2 GTP = 3',3'-c-di-GMP + 2 diphosphate</text>
        <dbReference type="Rhea" id="RHEA:24898"/>
        <dbReference type="ChEBI" id="CHEBI:33019"/>
        <dbReference type="ChEBI" id="CHEBI:37565"/>
        <dbReference type="ChEBI" id="CHEBI:58805"/>
        <dbReference type="EC" id="2.7.7.65"/>
    </reaction>
</comment>
<evidence type="ECO:0000256" key="1">
    <source>
        <dbReference type="ARBA" id="ARBA00001946"/>
    </source>
</evidence>
<dbReference type="InterPro" id="IPR050469">
    <property type="entry name" value="Diguanylate_Cyclase"/>
</dbReference>
<evidence type="ECO:0000256" key="3">
    <source>
        <dbReference type="ARBA" id="ARBA00034247"/>
    </source>
</evidence>
<comment type="cofactor">
    <cofactor evidence="1">
        <name>Mg(2+)</name>
        <dbReference type="ChEBI" id="CHEBI:18420"/>
    </cofactor>
</comment>
<keyword evidence="8" id="KW-1185">Reference proteome</keyword>
<dbReference type="CDD" id="cd01949">
    <property type="entry name" value="GGDEF"/>
    <property type="match status" value="1"/>
</dbReference>
<feature type="region of interest" description="Disordered" evidence="4">
    <location>
        <begin position="1"/>
        <end position="21"/>
    </location>
</feature>
<reference evidence="7 8" key="1">
    <citation type="journal article" date="2016" name="Antonie Van Leeuwenhoek">
        <title>Denitratimonas tolerans gen. nov., sp. nov., a denitrifying bacterium isolated from a bioreactor for tannery wastewater treatment.</title>
        <authorList>
            <person name="Han S.I."/>
            <person name="Kim J.O."/>
            <person name="Lee Y.R."/>
            <person name="Ekpeghere K.I."/>
            <person name="Koh S.C."/>
            <person name="Whang K.S."/>
        </authorList>
    </citation>
    <scope>NUCLEOTIDE SEQUENCE [LARGE SCALE GENOMIC DNA]</scope>
    <source>
        <strain evidence="7 8">KACC 17565</strain>
    </source>
</reference>
<dbReference type="InterPro" id="IPR029787">
    <property type="entry name" value="Nucleotide_cyclase"/>
</dbReference>
<dbReference type="PANTHER" id="PTHR45138">
    <property type="entry name" value="REGULATORY COMPONENTS OF SENSORY TRANSDUCTION SYSTEM"/>
    <property type="match status" value="1"/>
</dbReference>
<dbReference type="SUPFAM" id="SSF49879">
    <property type="entry name" value="SMAD/FHA domain"/>
    <property type="match status" value="1"/>
</dbReference>
<dbReference type="EC" id="2.7.7.65" evidence="2"/>
<evidence type="ECO:0000313" key="8">
    <source>
        <dbReference type="Proteomes" id="UP001364472"/>
    </source>
</evidence>
<evidence type="ECO:0000313" key="7">
    <source>
        <dbReference type="EMBL" id="MEJ1249090.1"/>
    </source>
</evidence>
<comment type="caution">
    <text evidence="7">The sequence shown here is derived from an EMBL/GenBank/DDBJ whole genome shotgun (WGS) entry which is preliminary data.</text>
</comment>
<feature type="domain" description="FHA" evidence="5">
    <location>
        <begin position="47"/>
        <end position="96"/>
    </location>
</feature>
<name>A0AAW9R0X3_9GAMM</name>
<dbReference type="InterPro" id="IPR008984">
    <property type="entry name" value="SMAD_FHA_dom_sf"/>
</dbReference>
<dbReference type="InterPro" id="IPR000160">
    <property type="entry name" value="GGDEF_dom"/>
</dbReference>
<dbReference type="InterPro" id="IPR043128">
    <property type="entry name" value="Rev_trsase/Diguanyl_cyclase"/>
</dbReference>
<sequence length="296" mass="31924">MTPSDPDTTQRTLISPGPARPEEQGACLIVIHGAGLGQRVDVGTCPTRIGRDRECGLYIAHPSVSRRHCEIWRAEDRYRVRDLGSTNATYLNDRVVEVADLADGDHLTIGESIVKFISGASVEAGYHEEVHQQATHDGLTGFYNRRQFLDVVERELVRAARSDAALAFAILDIDLFKRINDSCGHLAGDSVLRQVTATLRSGMRASDVAGRIGGEEFGLLMPELGAEAALAHAQALRVAVEQATFAVAPVSHPVTISIGLASFGPSHPDRASLMRAADLALYRAKQAGRNRVVVAE</sequence>
<dbReference type="InterPro" id="IPR000253">
    <property type="entry name" value="FHA_dom"/>
</dbReference>
<dbReference type="Gene3D" id="2.60.200.20">
    <property type="match status" value="1"/>
</dbReference>
<dbReference type="GO" id="GO:0052621">
    <property type="term" value="F:diguanylate cyclase activity"/>
    <property type="evidence" value="ECO:0007669"/>
    <property type="project" value="UniProtKB-EC"/>
</dbReference>
<dbReference type="FunFam" id="3.30.70.270:FF:000001">
    <property type="entry name" value="Diguanylate cyclase domain protein"/>
    <property type="match status" value="1"/>
</dbReference>
<dbReference type="PROSITE" id="PS50006">
    <property type="entry name" value="FHA_DOMAIN"/>
    <property type="match status" value="1"/>
</dbReference>
<dbReference type="Pfam" id="PF00990">
    <property type="entry name" value="GGDEF"/>
    <property type="match status" value="1"/>
</dbReference>
<dbReference type="CDD" id="cd00060">
    <property type="entry name" value="FHA"/>
    <property type="match status" value="1"/>
</dbReference>
<dbReference type="GO" id="GO:1902201">
    <property type="term" value="P:negative regulation of bacterial-type flagellum-dependent cell motility"/>
    <property type="evidence" value="ECO:0007669"/>
    <property type="project" value="TreeGrafter"/>
</dbReference>
<dbReference type="RefSeq" id="WP_337334803.1">
    <property type="nucleotide sequence ID" value="NZ_JBBDHC010000005.1"/>
</dbReference>
<dbReference type="GO" id="GO:0005886">
    <property type="term" value="C:plasma membrane"/>
    <property type="evidence" value="ECO:0007669"/>
    <property type="project" value="TreeGrafter"/>
</dbReference>
<dbReference type="Gene3D" id="3.30.70.270">
    <property type="match status" value="1"/>
</dbReference>
<dbReference type="SMART" id="SM00240">
    <property type="entry name" value="FHA"/>
    <property type="match status" value="1"/>
</dbReference>
<feature type="compositionally biased region" description="Polar residues" evidence="4">
    <location>
        <begin position="1"/>
        <end position="13"/>
    </location>
</feature>
<dbReference type="Pfam" id="PF00498">
    <property type="entry name" value="FHA"/>
    <property type="match status" value="1"/>
</dbReference>
<dbReference type="EMBL" id="JBBDHC010000005">
    <property type="protein sequence ID" value="MEJ1249090.1"/>
    <property type="molecule type" value="Genomic_DNA"/>
</dbReference>
<accession>A0AAW9R0X3</accession>
<evidence type="ECO:0000259" key="5">
    <source>
        <dbReference type="PROSITE" id="PS50006"/>
    </source>
</evidence>
<proteinExistence type="predicted"/>
<dbReference type="PANTHER" id="PTHR45138:SF9">
    <property type="entry name" value="DIGUANYLATE CYCLASE DGCM-RELATED"/>
    <property type="match status" value="1"/>
</dbReference>
<dbReference type="Proteomes" id="UP001364472">
    <property type="component" value="Unassembled WGS sequence"/>
</dbReference>
<dbReference type="NCBIfam" id="TIGR00254">
    <property type="entry name" value="GGDEF"/>
    <property type="match status" value="1"/>
</dbReference>
<evidence type="ECO:0000256" key="2">
    <source>
        <dbReference type="ARBA" id="ARBA00012528"/>
    </source>
</evidence>